<dbReference type="KEGG" id="paun:MJA45_20390"/>
<evidence type="ECO:0000313" key="2">
    <source>
        <dbReference type="EMBL" id="WNQ09962.1"/>
    </source>
</evidence>
<reference evidence="2 3" key="1">
    <citation type="submission" date="2022-02" db="EMBL/GenBank/DDBJ databases">
        <title>Paenibacillus sp. MBLB1776 Whole Genome Shotgun Sequencing.</title>
        <authorList>
            <person name="Hwang C.Y."/>
            <person name="Cho E.-S."/>
            <person name="Seo M.-J."/>
        </authorList>
    </citation>
    <scope>NUCLEOTIDE SEQUENCE [LARGE SCALE GENOMIC DNA]</scope>
    <source>
        <strain evidence="2 3">MBLB1776</strain>
    </source>
</reference>
<dbReference type="EMBL" id="CP130318">
    <property type="protein sequence ID" value="WNQ09962.1"/>
    <property type="molecule type" value="Genomic_DNA"/>
</dbReference>
<gene>
    <name evidence="2" type="ORF">MJA45_20390</name>
</gene>
<name>A0AA96LE40_9BACL</name>
<evidence type="ECO:0000256" key="1">
    <source>
        <dbReference type="SAM" id="MobiDB-lite"/>
    </source>
</evidence>
<protein>
    <submittedName>
        <fullName evidence="2">Uncharacterized protein</fullName>
    </submittedName>
</protein>
<keyword evidence="3" id="KW-1185">Reference proteome</keyword>
<proteinExistence type="predicted"/>
<dbReference type="RefSeq" id="WP_315603736.1">
    <property type="nucleotide sequence ID" value="NZ_CP130318.1"/>
</dbReference>
<dbReference type="Proteomes" id="UP001305702">
    <property type="component" value="Chromosome"/>
</dbReference>
<accession>A0AA96LE40</accession>
<organism evidence="2 3">
    <name type="scientific">Paenibacillus aurantius</name>
    <dbReference type="NCBI Taxonomy" id="2918900"/>
    <lineage>
        <taxon>Bacteria</taxon>
        <taxon>Bacillati</taxon>
        <taxon>Bacillota</taxon>
        <taxon>Bacilli</taxon>
        <taxon>Bacillales</taxon>
        <taxon>Paenibacillaceae</taxon>
        <taxon>Paenibacillus</taxon>
    </lineage>
</organism>
<sequence>MVRIQLNDWSVEKLSGSSGLHAGTNLILGRKSSSSSTEGFGAVTGNHNETAGGLHTVKPSPASGKEKKDG</sequence>
<feature type="region of interest" description="Disordered" evidence="1">
    <location>
        <begin position="30"/>
        <end position="70"/>
    </location>
</feature>
<evidence type="ECO:0000313" key="3">
    <source>
        <dbReference type="Proteomes" id="UP001305702"/>
    </source>
</evidence>
<dbReference type="AlphaFoldDB" id="A0AA96LE40"/>